<name>A0A9K3MY56_HELAN</name>
<gene>
    <name evidence="2" type="ORF">HanXRQr2_Chr12g0560171</name>
</gene>
<keyword evidence="1" id="KW-0472">Membrane</keyword>
<reference evidence="2" key="2">
    <citation type="submission" date="2020-06" db="EMBL/GenBank/DDBJ databases">
        <title>Helianthus annuus Genome sequencing and assembly Release 2.</title>
        <authorList>
            <person name="Gouzy J."/>
            <person name="Langlade N."/>
            <person name="Munos S."/>
        </authorList>
    </citation>
    <scope>NUCLEOTIDE SEQUENCE</scope>
    <source>
        <tissue evidence="2">Leaves</tissue>
    </source>
</reference>
<comment type="caution">
    <text evidence="2">The sequence shown here is derived from an EMBL/GenBank/DDBJ whole genome shotgun (WGS) entry which is preliminary data.</text>
</comment>
<accession>A0A9K3MY56</accession>
<organism evidence="2 3">
    <name type="scientific">Helianthus annuus</name>
    <name type="common">Common sunflower</name>
    <dbReference type="NCBI Taxonomy" id="4232"/>
    <lineage>
        <taxon>Eukaryota</taxon>
        <taxon>Viridiplantae</taxon>
        <taxon>Streptophyta</taxon>
        <taxon>Embryophyta</taxon>
        <taxon>Tracheophyta</taxon>
        <taxon>Spermatophyta</taxon>
        <taxon>Magnoliopsida</taxon>
        <taxon>eudicotyledons</taxon>
        <taxon>Gunneridae</taxon>
        <taxon>Pentapetalae</taxon>
        <taxon>asterids</taxon>
        <taxon>campanulids</taxon>
        <taxon>Asterales</taxon>
        <taxon>Asteraceae</taxon>
        <taxon>Asteroideae</taxon>
        <taxon>Heliantheae alliance</taxon>
        <taxon>Heliantheae</taxon>
        <taxon>Helianthus</taxon>
    </lineage>
</organism>
<reference evidence="2" key="1">
    <citation type="journal article" date="2017" name="Nature">
        <title>The sunflower genome provides insights into oil metabolism, flowering and Asterid evolution.</title>
        <authorList>
            <person name="Badouin H."/>
            <person name="Gouzy J."/>
            <person name="Grassa C.J."/>
            <person name="Murat F."/>
            <person name="Staton S.E."/>
            <person name="Cottret L."/>
            <person name="Lelandais-Briere C."/>
            <person name="Owens G.L."/>
            <person name="Carrere S."/>
            <person name="Mayjonade B."/>
            <person name="Legrand L."/>
            <person name="Gill N."/>
            <person name="Kane N.C."/>
            <person name="Bowers J.E."/>
            <person name="Hubner S."/>
            <person name="Bellec A."/>
            <person name="Berard A."/>
            <person name="Berges H."/>
            <person name="Blanchet N."/>
            <person name="Boniface M.C."/>
            <person name="Brunel D."/>
            <person name="Catrice O."/>
            <person name="Chaidir N."/>
            <person name="Claudel C."/>
            <person name="Donnadieu C."/>
            <person name="Faraut T."/>
            <person name="Fievet G."/>
            <person name="Helmstetter N."/>
            <person name="King M."/>
            <person name="Knapp S.J."/>
            <person name="Lai Z."/>
            <person name="Le Paslier M.C."/>
            <person name="Lippi Y."/>
            <person name="Lorenzon L."/>
            <person name="Mandel J.R."/>
            <person name="Marage G."/>
            <person name="Marchand G."/>
            <person name="Marquand E."/>
            <person name="Bret-Mestries E."/>
            <person name="Morien E."/>
            <person name="Nambeesan S."/>
            <person name="Nguyen T."/>
            <person name="Pegot-Espagnet P."/>
            <person name="Pouilly N."/>
            <person name="Raftis F."/>
            <person name="Sallet E."/>
            <person name="Schiex T."/>
            <person name="Thomas J."/>
            <person name="Vandecasteele C."/>
            <person name="Vares D."/>
            <person name="Vear F."/>
            <person name="Vautrin S."/>
            <person name="Crespi M."/>
            <person name="Mangin B."/>
            <person name="Burke J.M."/>
            <person name="Salse J."/>
            <person name="Munos S."/>
            <person name="Vincourt P."/>
            <person name="Rieseberg L.H."/>
            <person name="Langlade N.B."/>
        </authorList>
    </citation>
    <scope>NUCLEOTIDE SEQUENCE</scope>
    <source>
        <tissue evidence="2">Leaves</tissue>
    </source>
</reference>
<evidence type="ECO:0000256" key="1">
    <source>
        <dbReference type="SAM" id="Phobius"/>
    </source>
</evidence>
<evidence type="ECO:0000313" key="2">
    <source>
        <dbReference type="EMBL" id="KAF5779498.1"/>
    </source>
</evidence>
<keyword evidence="3" id="KW-1185">Reference proteome</keyword>
<keyword evidence="1" id="KW-1133">Transmembrane helix</keyword>
<sequence>MLDGICFVNFYSLVATLSCLIQFFFGFTLSILTDESVKRETGLMQTLSYCCRVQHYSVANNGKLQVKYAG</sequence>
<proteinExistence type="predicted"/>
<dbReference type="EMBL" id="MNCJ02000327">
    <property type="protein sequence ID" value="KAF5779498.1"/>
    <property type="molecule type" value="Genomic_DNA"/>
</dbReference>
<dbReference type="Gramene" id="mRNA:HanXRQr2_Chr12g0560171">
    <property type="protein sequence ID" value="CDS:HanXRQr2_Chr12g0560171.1"/>
    <property type="gene ID" value="HanXRQr2_Chr12g0560171"/>
</dbReference>
<evidence type="ECO:0000313" key="3">
    <source>
        <dbReference type="Proteomes" id="UP000215914"/>
    </source>
</evidence>
<keyword evidence="1" id="KW-0812">Transmembrane</keyword>
<dbReference type="AlphaFoldDB" id="A0A9K3MY56"/>
<dbReference type="Proteomes" id="UP000215914">
    <property type="component" value="Unassembled WGS sequence"/>
</dbReference>
<protein>
    <submittedName>
        <fullName evidence="2">Uncharacterized protein</fullName>
    </submittedName>
</protein>
<feature type="transmembrane region" description="Helical" evidence="1">
    <location>
        <begin position="12"/>
        <end position="32"/>
    </location>
</feature>